<name>A0A6I4T3S9_9SPHN</name>
<dbReference type="InterPro" id="IPR006315">
    <property type="entry name" value="OM_autotransptr_brl_dom"/>
</dbReference>
<dbReference type="InterPro" id="IPR012332">
    <property type="entry name" value="Autotransporter_pectin_lyase_C"/>
</dbReference>
<dbReference type="EMBL" id="WTYT01000001">
    <property type="protein sequence ID" value="MXO64801.1"/>
    <property type="molecule type" value="Genomic_DNA"/>
</dbReference>
<dbReference type="PROSITE" id="PS51208">
    <property type="entry name" value="AUTOTRANSPORTER"/>
    <property type="match status" value="1"/>
</dbReference>
<gene>
    <name evidence="2" type="ORF">GRI91_03425</name>
</gene>
<dbReference type="GO" id="GO:0019867">
    <property type="term" value="C:outer membrane"/>
    <property type="evidence" value="ECO:0007669"/>
    <property type="project" value="InterPro"/>
</dbReference>
<keyword evidence="3" id="KW-1185">Reference proteome</keyword>
<dbReference type="InterPro" id="IPR036709">
    <property type="entry name" value="Autotransporte_beta_dom_sf"/>
</dbReference>
<dbReference type="Gene3D" id="2.40.128.130">
    <property type="entry name" value="Autotransporter beta-domain"/>
    <property type="match status" value="1"/>
</dbReference>
<dbReference type="Gene3D" id="2.160.20.20">
    <property type="match status" value="1"/>
</dbReference>
<dbReference type="SUPFAM" id="SSF51126">
    <property type="entry name" value="Pectin lyase-like"/>
    <property type="match status" value="1"/>
</dbReference>
<comment type="caution">
    <text evidence="2">The sequence shown here is derived from an EMBL/GenBank/DDBJ whole genome shotgun (WGS) entry which is preliminary data.</text>
</comment>
<dbReference type="SMART" id="SM00710">
    <property type="entry name" value="PbH1"/>
    <property type="match status" value="10"/>
</dbReference>
<organism evidence="2 3">
    <name type="scientific">Altericroceibacterium endophyticum</name>
    <dbReference type="NCBI Taxonomy" id="1808508"/>
    <lineage>
        <taxon>Bacteria</taxon>
        <taxon>Pseudomonadati</taxon>
        <taxon>Pseudomonadota</taxon>
        <taxon>Alphaproteobacteria</taxon>
        <taxon>Sphingomonadales</taxon>
        <taxon>Erythrobacteraceae</taxon>
        <taxon>Altericroceibacterium</taxon>
    </lineage>
</organism>
<evidence type="ECO:0000313" key="3">
    <source>
        <dbReference type="Proteomes" id="UP000438476"/>
    </source>
</evidence>
<dbReference type="SMART" id="SM00869">
    <property type="entry name" value="Autotransporter"/>
    <property type="match status" value="1"/>
</dbReference>
<dbReference type="RefSeq" id="WP_160735187.1">
    <property type="nucleotide sequence ID" value="NZ_WTYT01000001.1"/>
</dbReference>
<protein>
    <submittedName>
        <fullName evidence="2">Autotransporter outer membrane beta-barrel domain-containing protein</fullName>
    </submittedName>
</protein>
<evidence type="ECO:0000313" key="2">
    <source>
        <dbReference type="EMBL" id="MXO64801.1"/>
    </source>
</evidence>
<dbReference type="AlphaFoldDB" id="A0A6I4T3S9"/>
<dbReference type="Proteomes" id="UP000438476">
    <property type="component" value="Unassembled WGS sequence"/>
</dbReference>
<feature type="domain" description="Autotransporter" evidence="1">
    <location>
        <begin position="903"/>
        <end position="1184"/>
    </location>
</feature>
<dbReference type="PANTHER" id="PTHR35037:SF3">
    <property type="entry name" value="C-TERMINAL REGION OF AIDA-LIKE PROTEIN"/>
    <property type="match status" value="1"/>
</dbReference>
<proteinExistence type="predicted"/>
<sequence>MFMATANIAHAGTCTETAPGSGDWTCSGAANSGSDTPETLGNGTGSELIVTTASGFGIDNASGTAFILTNTAGGNNLTFTDAYASDISGTGNGIFAVNNGTGITSITTTGVVTGTGTGTYGIYARNLGTDLTISAADVSGADGISVANLGTGSTSVTATGTVTGTIYRGIVVNNVSTSTNMTVSAVDVSGGTDGIYAFNNGTGFNSVTATGTVTGSAGSGILAVNYGTNLTVSAVDASGSNSGIDALNYGTGSNSVTATGTVTGNTNYGINARNFANSSTDLTVFAADASGPNVGIFAYNNGTGSTDVTATGTVTSTINSGINASNSSNATNLTVSAVDVSGGTDGIRAINNGSGSNSITATGTVTGTINYGINVFGNSTATNLTVSAANASGGTNGIVTYNSGTGSTRVTATGTVAGTTSYGISAWNDSTATDLTVSAADVSGGYIGIEAYNNGTGTTSVTTTGAVSAVNAGILVYSQNDTFAVSVDSGSVAAVGGGNDAYARAIQTSGAKGGTIDIAAGAVVDGSASGIAIRDGDYATGLGDVLDGTDLTGGDVVVTTYGDVKGDAILGKGNDTFNLAGGDFDGDIYGDDTLASVNDGNDTFNFTGGDWHSGFFGGNGSDTANISSPTYDGTAHVLDGGDDYGTGDGWIDTLTFAGVTSDANGTNILNWENIVINGGAITIVDGALETGSDAGTGLTVMNGGVLDGSDALALTGNLVIKSGGAFVGTGGGAGVYSISGDVSNQGTITTQDGVVGDVVSIGGNYSGGGTITVDANLDGAGSADQIVIAGNVTGPATTVNLNNVGSGIISPTTGNGIFVVSAGGTSSAGSFVLNPSDAQVGAFDYSINQASDGKLYLSSTYQAGVPVMEAYGQALLGLNSLNSLRQRTGNRSWTPGLSKTIDDTSTAAGVWGQFEGSLAEQNFATSVTGSAYDQDFWRLRTGVEAPLTLSDSGALFVGTQVNYGVARTNVTSVYGNGRIMTNVLGFGLGMTWYGNSGFYADIQGRYNHYSSDVRNGLGRMANNVKSDGYAGGLELGYVLAQGNSWKITPQAQLTYGTVDYNSFSDGTSATAALADGSVNSWRGRGGLELSNDKNWTSESGKEMSRHFYGVLNLHYEFDGKSNAAVSNTPLYSRPEQLWGEVGAGFQHNAVGSISVFGEAAYSVSFANGGDNNKLNGRIGLRANF</sequence>
<dbReference type="InterPro" id="IPR011050">
    <property type="entry name" value="Pectin_lyase_fold/virulence"/>
</dbReference>
<dbReference type="SUPFAM" id="SSF103515">
    <property type="entry name" value="Autotransporter"/>
    <property type="match status" value="1"/>
</dbReference>
<reference evidence="2 3" key="1">
    <citation type="submission" date="2019-12" db="EMBL/GenBank/DDBJ databases">
        <title>Genomic-based taxomic classification of the family Erythrobacteraceae.</title>
        <authorList>
            <person name="Xu L."/>
        </authorList>
    </citation>
    <scope>NUCLEOTIDE SEQUENCE [LARGE SCALE GENOMIC DNA]</scope>
    <source>
        <strain evidence="2 3">LMG 29518</strain>
    </source>
</reference>
<dbReference type="InterPro" id="IPR006626">
    <property type="entry name" value="PbH1"/>
</dbReference>
<dbReference type="OrthoDB" id="7195851at2"/>
<dbReference type="NCBIfam" id="TIGR01414">
    <property type="entry name" value="autotrans_barl"/>
    <property type="match status" value="1"/>
</dbReference>
<dbReference type="InterPro" id="IPR005546">
    <property type="entry name" value="Autotransporte_beta"/>
</dbReference>
<evidence type="ECO:0000259" key="1">
    <source>
        <dbReference type="PROSITE" id="PS51208"/>
    </source>
</evidence>
<dbReference type="InterPro" id="IPR051551">
    <property type="entry name" value="Autotransporter_adhesion"/>
</dbReference>
<accession>A0A6I4T3S9</accession>
<dbReference type="PANTHER" id="PTHR35037">
    <property type="entry name" value="C-TERMINAL REGION OF AIDA-LIKE PROTEIN"/>
    <property type="match status" value="1"/>
</dbReference>